<dbReference type="RefSeq" id="WP_089745859.1">
    <property type="nucleotide sequence ID" value="NZ_FNHD01000028.1"/>
</dbReference>
<feature type="signal peptide" evidence="1">
    <location>
        <begin position="1"/>
        <end position="18"/>
    </location>
</feature>
<proteinExistence type="predicted"/>
<evidence type="ECO:0000313" key="3">
    <source>
        <dbReference type="EMBL" id="VFB04449.1"/>
    </source>
</evidence>
<reference evidence="3 5" key="2">
    <citation type="submission" date="2019-02" db="EMBL/GenBank/DDBJ databases">
        <authorList>
            <consortium name="Pathogen Informatics"/>
        </authorList>
    </citation>
    <scope>NUCLEOTIDE SEQUENCE [LARGE SCALE GENOMIC DNA]</scope>
    <source>
        <strain evidence="3 5">3012STDY6944375</strain>
    </source>
</reference>
<evidence type="ECO:0000313" key="4">
    <source>
        <dbReference type="Proteomes" id="UP000199242"/>
    </source>
</evidence>
<organism evidence="3 5">
    <name type="scientific">Chryseobacterium taihuense</name>
    <dbReference type="NCBI Taxonomy" id="1141221"/>
    <lineage>
        <taxon>Bacteria</taxon>
        <taxon>Pseudomonadati</taxon>
        <taxon>Bacteroidota</taxon>
        <taxon>Flavobacteriia</taxon>
        <taxon>Flavobacteriales</taxon>
        <taxon>Weeksellaceae</taxon>
        <taxon>Chryseobacterium group</taxon>
        <taxon>Chryseobacterium</taxon>
    </lineage>
</organism>
<name>A0A1G9SQI0_9FLAO</name>
<keyword evidence="4" id="KW-1185">Reference proteome</keyword>
<dbReference type="AlphaFoldDB" id="A0A1G9SQI0"/>
<accession>A0A1G9SQI0</accession>
<dbReference type="EMBL" id="FNHD01000028">
    <property type="protein sequence ID" value="SDM37716.1"/>
    <property type="molecule type" value="Genomic_DNA"/>
</dbReference>
<sequence>MKKLFFCALLGVSTMAFATKIATWTSTCGVSHTTSFADHYTTAQIAAAIEKMNYAECGTKVKAIINTNS</sequence>
<feature type="chain" id="PRO_5044557540" evidence="1">
    <location>
        <begin position="19"/>
        <end position="69"/>
    </location>
</feature>
<dbReference type="EMBL" id="LR215974">
    <property type="protein sequence ID" value="VFB04449.1"/>
    <property type="molecule type" value="Genomic_DNA"/>
</dbReference>
<dbReference type="Proteomes" id="UP000290013">
    <property type="component" value="Chromosome"/>
</dbReference>
<dbReference type="OrthoDB" id="1264091at2"/>
<evidence type="ECO:0000256" key="1">
    <source>
        <dbReference type="SAM" id="SignalP"/>
    </source>
</evidence>
<dbReference type="KEGG" id="ctai:NCTC12078_02474"/>
<keyword evidence="1" id="KW-0732">Signal</keyword>
<accession>A0A4U8WPS3</accession>
<evidence type="ECO:0000313" key="2">
    <source>
        <dbReference type="EMBL" id="SDM37716.1"/>
    </source>
</evidence>
<reference evidence="2 4" key="1">
    <citation type="submission" date="2016-10" db="EMBL/GenBank/DDBJ databases">
        <authorList>
            <person name="Varghese N."/>
            <person name="Submissions S."/>
        </authorList>
    </citation>
    <scope>NUCLEOTIDE SEQUENCE [LARGE SCALE GENOMIC DNA]</scope>
    <source>
        <strain evidence="2 4">CGMCC 1.10941</strain>
    </source>
</reference>
<evidence type="ECO:0000313" key="5">
    <source>
        <dbReference type="Proteomes" id="UP000290013"/>
    </source>
</evidence>
<gene>
    <name evidence="3" type="ORF">NCTC12078_02474</name>
    <name evidence="2" type="ORF">SAMN05216273_1286</name>
</gene>
<protein>
    <submittedName>
        <fullName evidence="3">Uncharacterized protein</fullName>
    </submittedName>
</protein>
<dbReference type="Proteomes" id="UP000199242">
    <property type="component" value="Unassembled WGS sequence"/>
</dbReference>